<dbReference type="NCBIfam" id="TIGR00199">
    <property type="entry name" value="PncC_domain"/>
    <property type="match status" value="1"/>
</dbReference>
<dbReference type="InterPro" id="IPR036653">
    <property type="entry name" value="CinA-like_C"/>
</dbReference>
<proteinExistence type="predicted"/>
<evidence type="ECO:0000313" key="2">
    <source>
        <dbReference type="EMBL" id="MET3612612.1"/>
    </source>
</evidence>
<comment type="caution">
    <text evidence="2">The sequence shown here is derived from an EMBL/GenBank/DDBJ whole genome shotgun (WGS) entry which is preliminary data.</text>
</comment>
<dbReference type="SUPFAM" id="SSF142433">
    <property type="entry name" value="CinA-like"/>
    <property type="match status" value="1"/>
</dbReference>
<dbReference type="Proteomes" id="UP001549047">
    <property type="component" value="Unassembled WGS sequence"/>
</dbReference>
<dbReference type="GO" id="GO:0019159">
    <property type="term" value="F:nicotinamide-nucleotide amidase activity"/>
    <property type="evidence" value="ECO:0007669"/>
    <property type="project" value="UniProtKB-EC"/>
</dbReference>
<gene>
    <name evidence="2" type="ORF">ABID16_000917</name>
</gene>
<dbReference type="InterPro" id="IPR008136">
    <property type="entry name" value="CinA_C"/>
</dbReference>
<evidence type="ECO:0000313" key="3">
    <source>
        <dbReference type="Proteomes" id="UP001549047"/>
    </source>
</evidence>
<evidence type="ECO:0000259" key="1">
    <source>
        <dbReference type="Pfam" id="PF02464"/>
    </source>
</evidence>
<keyword evidence="2" id="KW-0378">Hydrolase</keyword>
<protein>
    <submittedName>
        <fullName evidence="2">Nicotinamide-nucleotide amidase</fullName>
        <ecNumber evidence="2">3.5.1.42</ecNumber>
    </submittedName>
</protein>
<keyword evidence="3" id="KW-1185">Reference proteome</keyword>
<dbReference type="EC" id="3.5.1.42" evidence="2"/>
<dbReference type="Pfam" id="PF02464">
    <property type="entry name" value="CinA"/>
    <property type="match status" value="1"/>
</dbReference>
<feature type="domain" description="CinA C-terminal" evidence="1">
    <location>
        <begin position="9"/>
        <end position="161"/>
    </location>
</feature>
<dbReference type="Gene3D" id="3.90.950.20">
    <property type="entry name" value="CinA-like"/>
    <property type="match status" value="1"/>
</dbReference>
<sequence>MTAHAENVELARQVIDACRVRNIMIAAAESCTGGLIATTLTEIPGSSAVFDRGFVTYSNTSKIEMLGIFPITIKQYGAVSKETAMEMAHGALARSEAGLSIACTGIAGPDGGTPDKPVGLVHIAAKHYNGTLLHRDMHYGDIGRAAVRFATVKTALEMMLKLAVIDPNYKG</sequence>
<name>A0ABV2IVV9_9HYPH</name>
<reference evidence="2 3" key="1">
    <citation type="submission" date="2024-06" db="EMBL/GenBank/DDBJ databases">
        <title>Genomic Encyclopedia of Type Strains, Phase IV (KMG-IV): sequencing the most valuable type-strain genomes for metagenomic binning, comparative biology and taxonomic classification.</title>
        <authorList>
            <person name="Goeker M."/>
        </authorList>
    </citation>
    <scope>NUCLEOTIDE SEQUENCE [LARGE SCALE GENOMIC DNA]</scope>
    <source>
        <strain evidence="2 3">DSM 29780</strain>
    </source>
</reference>
<dbReference type="RefSeq" id="WP_354555173.1">
    <property type="nucleotide sequence ID" value="NZ_JBEPMB010000001.1"/>
</dbReference>
<accession>A0ABV2IVV9</accession>
<organism evidence="2 3">
    <name type="scientific">Rhizobium aquaticum</name>
    <dbReference type="NCBI Taxonomy" id="1549636"/>
    <lineage>
        <taxon>Bacteria</taxon>
        <taxon>Pseudomonadati</taxon>
        <taxon>Pseudomonadota</taxon>
        <taxon>Alphaproteobacteria</taxon>
        <taxon>Hyphomicrobiales</taxon>
        <taxon>Rhizobiaceae</taxon>
        <taxon>Rhizobium/Agrobacterium group</taxon>
        <taxon>Rhizobium</taxon>
    </lineage>
</organism>
<dbReference type="EMBL" id="JBEPMB010000001">
    <property type="protein sequence ID" value="MET3612612.1"/>
    <property type="molecule type" value="Genomic_DNA"/>
</dbReference>